<dbReference type="EMBL" id="JARLKY010000030">
    <property type="protein sequence ID" value="MEC0228274.1"/>
    <property type="molecule type" value="Genomic_DNA"/>
</dbReference>
<dbReference type="RefSeq" id="WP_326072529.1">
    <property type="nucleotide sequence ID" value="NZ_JARLKY010000030.1"/>
</dbReference>
<evidence type="ECO:0000313" key="1">
    <source>
        <dbReference type="EMBL" id="MEC0228274.1"/>
    </source>
</evidence>
<organism evidence="1 2">
    <name type="scientific">Paenibacillus alba</name>
    <dbReference type="NCBI Taxonomy" id="1197127"/>
    <lineage>
        <taxon>Bacteria</taxon>
        <taxon>Bacillati</taxon>
        <taxon>Bacillota</taxon>
        <taxon>Bacilli</taxon>
        <taxon>Bacillales</taxon>
        <taxon>Paenibacillaceae</taxon>
        <taxon>Paenibacillus</taxon>
    </lineage>
</organism>
<gene>
    <name evidence="1" type="ORF">P4I72_14175</name>
</gene>
<reference evidence="1 2" key="1">
    <citation type="submission" date="2023-03" db="EMBL/GenBank/DDBJ databases">
        <title>Bacillus Genome Sequencing.</title>
        <authorList>
            <person name="Dunlap C."/>
        </authorList>
    </citation>
    <scope>NUCLEOTIDE SEQUENCE [LARGE SCALE GENOMIC DNA]</scope>
    <source>
        <strain evidence="1 2">BD-533</strain>
    </source>
</reference>
<comment type="caution">
    <text evidence="1">The sequence shown here is derived from an EMBL/GenBank/DDBJ whole genome shotgun (WGS) entry which is preliminary data.</text>
</comment>
<dbReference type="InterPro" id="IPR025591">
    <property type="entry name" value="RloB"/>
</dbReference>
<name>A0ABU6G280_9BACL</name>
<accession>A0ABU6G280</accession>
<proteinExistence type="predicted"/>
<sequence>MPSRKKNIQYYFSVEGETESWYLGRLRELINNEPAATHTVSFDCKIEKDPIKRTKQLNVLNETVVNHWFDRESNEEPHITEFIKTLDALKKSSTLKNKIKYKLGYSNFTFELWMVLHKADCNASLAHRRLYLTPINRAFDENFTELDQYKSEANFKRVLRKITLVNVVRAVERAKVIMKRNEEATLTLHDHRGFKYYKDNPSLTVHESVEKILKDCGLI</sequence>
<protein>
    <submittedName>
        <fullName evidence="1">RloB domain-containing protein</fullName>
    </submittedName>
</protein>
<keyword evidence="2" id="KW-1185">Reference proteome</keyword>
<dbReference type="Pfam" id="PF13707">
    <property type="entry name" value="RloB"/>
    <property type="match status" value="1"/>
</dbReference>
<evidence type="ECO:0000313" key="2">
    <source>
        <dbReference type="Proteomes" id="UP001338137"/>
    </source>
</evidence>
<dbReference type="Proteomes" id="UP001338137">
    <property type="component" value="Unassembled WGS sequence"/>
</dbReference>